<dbReference type="InterPro" id="IPR036513">
    <property type="entry name" value="STAS_dom_sf"/>
</dbReference>
<accession>A0ABQ3K564</accession>
<comment type="caution">
    <text evidence="2">The sequence shown here is derived from an EMBL/GenBank/DDBJ whole genome shotgun (WGS) entry which is preliminary data.</text>
</comment>
<evidence type="ECO:0000313" key="2">
    <source>
        <dbReference type="EMBL" id="GHG03921.1"/>
    </source>
</evidence>
<dbReference type="CDD" id="cd07043">
    <property type="entry name" value="STAS_anti-anti-sigma_factors"/>
    <property type="match status" value="1"/>
</dbReference>
<name>A0ABQ3K564_9PSEU</name>
<dbReference type="EMBL" id="BNAW01000005">
    <property type="protein sequence ID" value="GHG03921.1"/>
    <property type="molecule type" value="Genomic_DNA"/>
</dbReference>
<sequence>MSETVTAATAQHRTMLIIDLTAVTFLDSSGLSILARAHTAASAGSQVRVVAPSDGMPYRAMALTGLDKILAVFPGQTDALLSS</sequence>
<evidence type="ECO:0000313" key="3">
    <source>
        <dbReference type="Proteomes" id="UP000649955"/>
    </source>
</evidence>
<dbReference type="PROSITE" id="PS50801">
    <property type="entry name" value="STAS"/>
    <property type="match status" value="1"/>
</dbReference>
<evidence type="ECO:0000259" key="1">
    <source>
        <dbReference type="PROSITE" id="PS50801"/>
    </source>
</evidence>
<dbReference type="Pfam" id="PF01740">
    <property type="entry name" value="STAS"/>
    <property type="match status" value="1"/>
</dbReference>
<organism evidence="2 3">
    <name type="scientific">Amycolatopsis bullii</name>
    <dbReference type="NCBI Taxonomy" id="941987"/>
    <lineage>
        <taxon>Bacteria</taxon>
        <taxon>Bacillati</taxon>
        <taxon>Actinomycetota</taxon>
        <taxon>Actinomycetes</taxon>
        <taxon>Pseudonocardiales</taxon>
        <taxon>Pseudonocardiaceae</taxon>
        <taxon>Amycolatopsis</taxon>
    </lineage>
</organism>
<dbReference type="Gene3D" id="3.30.750.24">
    <property type="entry name" value="STAS domain"/>
    <property type="match status" value="1"/>
</dbReference>
<reference evidence="3" key="1">
    <citation type="journal article" date="2019" name="Int. J. Syst. Evol. Microbiol.">
        <title>The Global Catalogue of Microorganisms (GCM) 10K type strain sequencing project: providing services to taxonomists for standard genome sequencing and annotation.</title>
        <authorList>
            <consortium name="The Broad Institute Genomics Platform"/>
            <consortium name="The Broad Institute Genome Sequencing Center for Infectious Disease"/>
            <person name="Wu L."/>
            <person name="Ma J."/>
        </authorList>
    </citation>
    <scope>NUCLEOTIDE SEQUENCE [LARGE SCALE GENOMIC DNA]</scope>
    <source>
        <strain evidence="3">CGMCC 4.7680</strain>
    </source>
</reference>
<feature type="domain" description="STAS" evidence="1">
    <location>
        <begin position="1"/>
        <end position="83"/>
    </location>
</feature>
<dbReference type="InterPro" id="IPR002645">
    <property type="entry name" value="STAS_dom"/>
</dbReference>
<protein>
    <recommendedName>
        <fullName evidence="1">STAS domain-containing protein</fullName>
    </recommendedName>
</protein>
<dbReference type="SUPFAM" id="SSF52091">
    <property type="entry name" value="SpoIIaa-like"/>
    <property type="match status" value="1"/>
</dbReference>
<keyword evidence="3" id="KW-1185">Reference proteome</keyword>
<proteinExistence type="predicted"/>
<gene>
    <name evidence="2" type="ORF">GCM10017567_19850</name>
</gene>
<dbReference type="Proteomes" id="UP000649955">
    <property type="component" value="Unassembled WGS sequence"/>
</dbReference>